<evidence type="ECO:0000313" key="2">
    <source>
        <dbReference type="Proteomes" id="UP000054549"/>
    </source>
</evidence>
<keyword evidence="2" id="KW-1185">Reference proteome</keyword>
<dbReference type="EMBL" id="KN818318">
    <property type="protein sequence ID" value="KIL59308.1"/>
    <property type="molecule type" value="Genomic_DNA"/>
</dbReference>
<gene>
    <name evidence="1" type="ORF">M378DRAFT_1013230</name>
</gene>
<reference evidence="1 2" key="1">
    <citation type="submission" date="2014-04" db="EMBL/GenBank/DDBJ databases">
        <title>Evolutionary Origins and Diversification of the Mycorrhizal Mutualists.</title>
        <authorList>
            <consortium name="DOE Joint Genome Institute"/>
            <consortium name="Mycorrhizal Genomics Consortium"/>
            <person name="Kohler A."/>
            <person name="Kuo A."/>
            <person name="Nagy L.G."/>
            <person name="Floudas D."/>
            <person name="Copeland A."/>
            <person name="Barry K.W."/>
            <person name="Cichocki N."/>
            <person name="Veneault-Fourrey C."/>
            <person name="LaButti K."/>
            <person name="Lindquist E.A."/>
            <person name="Lipzen A."/>
            <person name="Lundell T."/>
            <person name="Morin E."/>
            <person name="Murat C."/>
            <person name="Riley R."/>
            <person name="Ohm R."/>
            <person name="Sun H."/>
            <person name="Tunlid A."/>
            <person name="Henrissat B."/>
            <person name="Grigoriev I.V."/>
            <person name="Hibbett D.S."/>
            <person name="Martin F."/>
        </authorList>
    </citation>
    <scope>NUCLEOTIDE SEQUENCE [LARGE SCALE GENOMIC DNA]</scope>
    <source>
        <strain evidence="1 2">Koide BX008</strain>
    </source>
</reference>
<dbReference type="InParanoid" id="A0A0C2WSI8"/>
<sequence>MNYGYPTASPVLEYPPRRVLRQFKVTDGPDMNNVVPSLLSAAPETKMEMSESILQSMREDTNRFTTQPYSQEYKSVLEKRLQLPVYAQLPKFCRLVSSPISPFQTRRYGRKRENCVSTAAHVFASYPP</sequence>
<protein>
    <submittedName>
        <fullName evidence="1">Uncharacterized protein</fullName>
    </submittedName>
</protein>
<dbReference type="AlphaFoldDB" id="A0A0C2WSI8"/>
<accession>A0A0C2WSI8</accession>
<dbReference type="Proteomes" id="UP000054549">
    <property type="component" value="Unassembled WGS sequence"/>
</dbReference>
<name>A0A0C2WSI8_AMAMK</name>
<proteinExistence type="predicted"/>
<evidence type="ECO:0000313" key="1">
    <source>
        <dbReference type="EMBL" id="KIL59308.1"/>
    </source>
</evidence>
<dbReference type="HOGENOM" id="CLU_1959028_0_0_1"/>
<organism evidence="1 2">
    <name type="scientific">Amanita muscaria (strain Koide BX008)</name>
    <dbReference type="NCBI Taxonomy" id="946122"/>
    <lineage>
        <taxon>Eukaryota</taxon>
        <taxon>Fungi</taxon>
        <taxon>Dikarya</taxon>
        <taxon>Basidiomycota</taxon>
        <taxon>Agaricomycotina</taxon>
        <taxon>Agaricomycetes</taxon>
        <taxon>Agaricomycetidae</taxon>
        <taxon>Agaricales</taxon>
        <taxon>Pluteineae</taxon>
        <taxon>Amanitaceae</taxon>
        <taxon>Amanita</taxon>
    </lineage>
</organism>